<dbReference type="Proteomes" id="UP000195602">
    <property type="component" value="Unassembled WGS sequence"/>
</dbReference>
<organism evidence="1 2">
    <name type="scientific">Clavispora lusitaniae</name>
    <name type="common">Candida lusitaniae</name>
    <dbReference type="NCBI Taxonomy" id="36911"/>
    <lineage>
        <taxon>Eukaryota</taxon>
        <taxon>Fungi</taxon>
        <taxon>Dikarya</taxon>
        <taxon>Ascomycota</taxon>
        <taxon>Saccharomycotina</taxon>
        <taxon>Pichiomycetes</taxon>
        <taxon>Metschnikowiaceae</taxon>
        <taxon>Clavispora</taxon>
    </lineage>
</organism>
<accession>A0AA91T0W5</accession>
<evidence type="ECO:0000313" key="1">
    <source>
        <dbReference type="EMBL" id="OVF07593.1"/>
    </source>
</evidence>
<dbReference type="OMA" id="AFDNYCI"/>
<sequence length="117" mass="12973">MEMSDAFNNYCISCDQLCAANAIYCSPQCRDKDEHNHVTNLDVANADIVSPLLTPSLYQQQHQVHELAASPLLLPSNLNDADMDDLVLNYSVNSSQPSKVPSLSTSQNYRLWLTGVM</sequence>
<dbReference type="EMBL" id="LYUB02000012">
    <property type="protein sequence ID" value="OVF07593.1"/>
    <property type="molecule type" value="Genomic_DNA"/>
</dbReference>
<reference evidence="1 2" key="1">
    <citation type="submission" date="2017-04" db="EMBL/GenBank/DDBJ databases">
        <title>Draft genome of the yeast Clavispora lusitaniae type strain CBS 6936.</title>
        <authorList>
            <person name="Durrens P."/>
            <person name="Klopp C."/>
            <person name="Biteau N."/>
            <person name="Fitton-Ouhabi V."/>
            <person name="Dementhon K."/>
            <person name="Accoceberry I."/>
            <person name="Sherman D.J."/>
            <person name="Noel T."/>
        </authorList>
    </citation>
    <scope>NUCLEOTIDE SEQUENCE [LARGE SCALE GENOMIC DNA]</scope>
    <source>
        <strain evidence="1 2">CBS 6936</strain>
    </source>
</reference>
<gene>
    <name evidence="1" type="ORF">A9F13_12g01243</name>
</gene>
<dbReference type="KEGG" id="clus:A9F13_12g01243"/>
<proteinExistence type="predicted"/>
<evidence type="ECO:0008006" key="3">
    <source>
        <dbReference type="Google" id="ProtNLM"/>
    </source>
</evidence>
<dbReference type="AlphaFoldDB" id="A0AA91T0W5"/>
<evidence type="ECO:0000313" key="2">
    <source>
        <dbReference type="Proteomes" id="UP000195602"/>
    </source>
</evidence>
<protein>
    <recommendedName>
        <fullName evidence="3">Extender of the chronological lifespan protein</fullName>
    </recommendedName>
</protein>
<dbReference type="Pfam" id="PF12855">
    <property type="entry name" value="Ecl1"/>
    <property type="match status" value="1"/>
</dbReference>
<dbReference type="InterPro" id="IPR024368">
    <property type="entry name" value="Ecl1/2/3"/>
</dbReference>
<comment type="caution">
    <text evidence="1">The sequence shown here is derived from an EMBL/GenBank/DDBJ whole genome shotgun (WGS) entry which is preliminary data.</text>
</comment>
<name>A0AA91T0W5_CLALS</name>